<sequence>MIVEHALFTIRAGSEADFEAAFEQARLVIATSQGFGSLNLSRCIETPEQYLLLVEWDTLEDHTVGFRESELFVEWRRILSPYFDSLPEVTHFTPLTRS</sequence>
<organism evidence="2">
    <name type="scientific">freshwater metagenome</name>
    <dbReference type="NCBI Taxonomy" id="449393"/>
    <lineage>
        <taxon>unclassified sequences</taxon>
        <taxon>metagenomes</taxon>
        <taxon>ecological metagenomes</taxon>
    </lineage>
</organism>
<dbReference type="Pfam" id="PF03992">
    <property type="entry name" value="ABM"/>
    <property type="match status" value="1"/>
</dbReference>
<dbReference type="SUPFAM" id="SSF54909">
    <property type="entry name" value="Dimeric alpha+beta barrel"/>
    <property type="match status" value="1"/>
</dbReference>
<dbReference type="Gene3D" id="3.30.70.100">
    <property type="match status" value="1"/>
</dbReference>
<accession>A0A6J7HQT5</accession>
<dbReference type="InterPro" id="IPR007138">
    <property type="entry name" value="ABM_dom"/>
</dbReference>
<gene>
    <name evidence="2" type="ORF">UFOPK3610_01271</name>
</gene>
<evidence type="ECO:0000313" key="2">
    <source>
        <dbReference type="EMBL" id="CAB4918530.1"/>
    </source>
</evidence>
<dbReference type="InterPro" id="IPR011008">
    <property type="entry name" value="Dimeric_a/b-barrel"/>
</dbReference>
<feature type="domain" description="ABM" evidence="1">
    <location>
        <begin position="2"/>
        <end position="92"/>
    </location>
</feature>
<proteinExistence type="predicted"/>
<reference evidence="2" key="1">
    <citation type="submission" date="2020-05" db="EMBL/GenBank/DDBJ databases">
        <authorList>
            <person name="Chiriac C."/>
            <person name="Salcher M."/>
            <person name="Ghai R."/>
            <person name="Kavagutti S V."/>
        </authorList>
    </citation>
    <scope>NUCLEOTIDE SEQUENCE</scope>
</reference>
<dbReference type="EMBL" id="CAFBMR010000053">
    <property type="protein sequence ID" value="CAB4918530.1"/>
    <property type="molecule type" value="Genomic_DNA"/>
</dbReference>
<name>A0A6J7HQT5_9ZZZZ</name>
<dbReference type="PROSITE" id="PS51725">
    <property type="entry name" value="ABM"/>
    <property type="match status" value="1"/>
</dbReference>
<evidence type="ECO:0000259" key="1">
    <source>
        <dbReference type="PROSITE" id="PS51725"/>
    </source>
</evidence>
<protein>
    <submittedName>
        <fullName evidence="2">Unannotated protein</fullName>
    </submittedName>
</protein>
<dbReference type="AlphaFoldDB" id="A0A6J7HQT5"/>